<sequence length="289" mass="32716">MMMEIITLAKLLLLDGEDSLGLNVILILINILRRVQLDHLFSASWSYMLNLKLLELTPLSNFTNIPVLKDVLEQIHSAELVLRRRINSILSGNNCASAVFPIQHWNGEQAEKQFSLALQTKELTSDQSSEICLFAKFTKAMLVLINICSADLLDVIKNLLSQSYNCCCVPLADIFSKINEQRFSFLPYLLARCEQPKCPRCVTRDCKIWAPLSHYSFSKINSEDERINYFATIHHLTSVLPKNANRLLLDNLLLPILSQNLDQLGRSSDNESKLHKILDSIGNTLSSIT</sequence>
<name>E4Z0H2_OIKDI</name>
<feature type="non-terminal residue" evidence="1">
    <location>
        <position position="289"/>
    </location>
</feature>
<dbReference type="AlphaFoldDB" id="E4Z0H2"/>
<protein>
    <submittedName>
        <fullName evidence="1">Uncharacterized protein</fullName>
    </submittedName>
</protein>
<evidence type="ECO:0000313" key="1">
    <source>
        <dbReference type="EMBL" id="CBY41200.1"/>
    </source>
</evidence>
<dbReference type="Proteomes" id="UP000011014">
    <property type="component" value="Unassembled WGS sequence"/>
</dbReference>
<organism evidence="1">
    <name type="scientific">Oikopleura dioica</name>
    <name type="common">Tunicate</name>
    <dbReference type="NCBI Taxonomy" id="34765"/>
    <lineage>
        <taxon>Eukaryota</taxon>
        <taxon>Metazoa</taxon>
        <taxon>Chordata</taxon>
        <taxon>Tunicata</taxon>
        <taxon>Appendicularia</taxon>
        <taxon>Copelata</taxon>
        <taxon>Oikopleuridae</taxon>
        <taxon>Oikopleura</taxon>
    </lineage>
</organism>
<dbReference type="EMBL" id="FN656314">
    <property type="protein sequence ID" value="CBY41200.1"/>
    <property type="molecule type" value="Genomic_DNA"/>
</dbReference>
<reference evidence="1" key="1">
    <citation type="journal article" date="2010" name="Science">
        <title>Plasticity of animal genome architecture unmasked by rapid evolution of a pelagic tunicate.</title>
        <authorList>
            <person name="Denoeud F."/>
            <person name="Henriet S."/>
            <person name="Mungpakdee S."/>
            <person name="Aury J.M."/>
            <person name="Da Silva C."/>
            <person name="Brinkmann H."/>
            <person name="Mikhaleva J."/>
            <person name="Olsen L.C."/>
            <person name="Jubin C."/>
            <person name="Canestro C."/>
            <person name="Bouquet J.M."/>
            <person name="Danks G."/>
            <person name="Poulain J."/>
            <person name="Campsteijn C."/>
            <person name="Adamski M."/>
            <person name="Cross I."/>
            <person name="Yadetie F."/>
            <person name="Muffato M."/>
            <person name="Louis A."/>
            <person name="Butcher S."/>
            <person name="Tsagkogeorga G."/>
            <person name="Konrad A."/>
            <person name="Singh S."/>
            <person name="Jensen M.F."/>
            <person name="Cong E.H."/>
            <person name="Eikeseth-Otteraa H."/>
            <person name="Noel B."/>
            <person name="Anthouard V."/>
            <person name="Porcel B.M."/>
            <person name="Kachouri-Lafond R."/>
            <person name="Nishino A."/>
            <person name="Ugolini M."/>
            <person name="Chourrout P."/>
            <person name="Nishida H."/>
            <person name="Aasland R."/>
            <person name="Huzurbazar S."/>
            <person name="Westhof E."/>
            <person name="Delsuc F."/>
            <person name="Lehrach H."/>
            <person name="Reinhardt R."/>
            <person name="Weissenbach J."/>
            <person name="Roy S.W."/>
            <person name="Artiguenave F."/>
            <person name="Postlethwait J.H."/>
            <person name="Manak J.R."/>
            <person name="Thompson E.M."/>
            <person name="Jaillon O."/>
            <person name="Du Pasquier L."/>
            <person name="Boudinot P."/>
            <person name="Liberles D.A."/>
            <person name="Volff J.N."/>
            <person name="Philippe H."/>
            <person name="Lenhard B."/>
            <person name="Roest Crollius H."/>
            <person name="Wincker P."/>
            <person name="Chourrout D."/>
        </authorList>
    </citation>
    <scope>NUCLEOTIDE SEQUENCE [LARGE SCALE GENOMIC DNA]</scope>
</reference>
<proteinExistence type="predicted"/>
<gene>
    <name evidence="1" type="ORF">GSOID_T00023252001</name>
</gene>
<accession>E4Z0H2</accession>